<dbReference type="EMBL" id="JADJZA010000008">
    <property type="protein sequence ID" value="MBK9298364.1"/>
    <property type="molecule type" value="Genomic_DNA"/>
</dbReference>
<name>A0A936TG20_9ACTN</name>
<evidence type="ECO:0000256" key="1">
    <source>
        <dbReference type="SAM" id="MobiDB-lite"/>
    </source>
</evidence>
<feature type="region of interest" description="Disordered" evidence="1">
    <location>
        <begin position="1"/>
        <end position="66"/>
    </location>
</feature>
<comment type="caution">
    <text evidence="2">The sequence shown here is derived from an EMBL/GenBank/DDBJ whole genome shotgun (WGS) entry which is preliminary data.</text>
</comment>
<evidence type="ECO:0000313" key="3">
    <source>
        <dbReference type="Proteomes" id="UP000727993"/>
    </source>
</evidence>
<reference evidence="2 3" key="1">
    <citation type="submission" date="2020-10" db="EMBL/GenBank/DDBJ databases">
        <title>Connecting structure to function with the recovery of over 1000 high-quality activated sludge metagenome-assembled genomes encoding full-length rRNA genes using long-read sequencing.</title>
        <authorList>
            <person name="Singleton C.M."/>
            <person name="Petriglieri F."/>
            <person name="Kristensen J.M."/>
            <person name="Kirkegaard R.H."/>
            <person name="Michaelsen T.Y."/>
            <person name="Andersen M.H."/>
            <person name="Karst S.M."/>
            <person name="Dueholm M.S."/>
            <person name="Nielsen P.H."/>
            <person name="Albertsen M."/>
        </authorList>
    </citation>
    <scope>NUCLEOTIDE SEQUENCE [LARGE SCALE GENOMIC DNA]</scope>
    <source>
        <strain evidence="2">Lyne_18-Q3-R50-59_MAXAC.006</strain>
    </source>
</reference>
<protein>
    <submittedName>
        <fullName evidence="2">Uncharacterized protein</fullName>
    </submittedName>
</protein>
<organism evidence="2 3">
    <name type="scientific">Candidatus Neomicrothrix subdominans</name>
    <dbReference type="NCBI Taxonomy" id="2954438"/>
    <lineage>
        <taxon>Bacteria</taxon>
        <taxon>Bacillati</taxon>
        <taxon>Actinomycetota</taxon>
        <taxon>Acidimicrobiia</taxon>
        <taxon>Acidimicrobiales</taxon>
        <taxon>Microthrixaceae</taxon>
        <taxon>Candidatus Neomicrothrix</taxon>
    </lineage>
</organism>
<dbReference type="Proteomes" id="UP000727993">
    <property type="component" value="Unassembled WGS sequence"/>
</dbReference>
<gene>
    <name evidence="2" type="ORF">IPN02_16290</name>
</gene>
<accession>A0A936TG20</accession>
<evidence type="ECO:0000313" key="2">
    <source>
        <dbReference type="EMBL" id="MBK9298364.1"/>
    </source>
</evidence>
<dbReference type="AlphaFoldDB" id="A0A936TG20"/>
<proteinExistence type="predicted"/>
<sequence>MAPRKKLTPLQETEARRAAAAEAKANKVQRTFSDEEKAKRKERVEKAKDALSRSASLKGDHVPPARKSLKMFLQNLNGPNQPDDGRFEMMIEAPFKAPPKKKTNDRRF</sequence>
<feature type="compositionally biased region" description="Basic and acidic residues" evidence="1">
    <location>
        <begin position="32"/>
        <end position="51"/>
    </location>
</feature>